<evidence type="ECO:0000256" key="7">
    <source>
        <dbReference type="ARBA" id="ARBA00023224"/>
    </source>
</evidence>
<protein>
    <submittedName>
        <fullName evidence="12">Uncharacterized protein LOC111129607</fullName>
    </submittedName>
</protein>
<keyword evidence="2 9" id="KW-0812">Transmembrane</keyword>
<feature type="compositionally biased region" description="Low complexity" evidence="8">
    <location>
        <begin position="146"/>
        <end position="180"/>
    </location>
</feature>
<keyword evidence="11" id="KW-1185">Reference proteome</keyword>
<evidence type="ECO:0000256" key="8">
    <source>
        <dbReference type="SAM" id="MobiDB-lite"/>
    </source>
</evidence>
<comment type="subcellular location">
    <subcellularLocation>
        <location evidence="1">Membrane</location>
        <topology evidence="1">Multi-pass membrane protein</topology>
    </subcellularLocation>
</comment>
<dbReference type="RefSeq" id="XP_022331770.1">
    <property type="nucleotide sequence ID" value="XM_022476062.1"/>
</dbReference>
<dbReference type="SUPFAM" id="SSF81321">
    <property type="entry name" value="Family A G protein-coupled receptor-like"/>
    <property type="match status" value="1"/>
</dbReference>
<evidence type="ECO:0000256" key="6">
    <source>
        <dbReference type="ARBA" id="ARBA00023170"/>
    </source>
</evidence>
<proteinExistence type="predicted"/>
<keyword evidence="7" id="KW-0807">Transducer</keyword>
<dbReference type="Gene3D" id="1.20.1070.10">
    <property type="entry name" value="Rhodopsin 7-helix transmembrane proteins"/>
    <property type="match status" value="1"/>
</dbReference>
<feature type="transmembrane region" description="Helical" evidence="9">
    <location>
        <begin position="244"/>
        <end position="264"/>
    </location>
</feature>
<feature type="transmembrane region" description="Helical" evidence="9">
    <location>
        <begin position="202"/>
        <end position="224"/>
    </location>
</feature>
<accession>A0A8B8DV58</accession>
<keyword evidence="6" id="KW-0675">Receptor</keyword>
<dbReference type="InterPro" id="IPR000276">
    <property type="entry name" value="GPCR_Rhodpsn"/>
</dbReference>
<evidence type="ECO:0000313" key="11">
    <source>
        <dbReference type="Proteomes" id="UP000694844"/>
    </source>
</evidence>
<keyword evidence="3 9" id="KW-1133">Transmembrane helix</keyword>
<dbReference type="GeneID" id="111129607"/>
<evidence type="ECO:0000256" key="1">
    <source>
        <dbReference type="ARBA" id="ARBA00004141"/>
    </source>
</evidence>
<organism evidence="11 12">
    <name type="scientific">Crassostrea virginica</name>
    <name type="common">Eastern oyster</name>
    <dbReference type="NCBI Taxonomy" id="6565"/>
    <lineage>
        <taxon>Eukaryota</taxon>
        <taxon>Metazoa</taxon>
        <taxon>Spiralia</taxon>
        <taxon>Lophotrochozoa</taxon>
        <taxon>Mollusca</taxon>
        <taxon>Bivalvia</taxon>
        <taxon>Autobranchia</taxon>
        <taxon>Pteriomorphia</taxon>
        <taxon>Ostreida</taxon>
        <taxon>Ostreoidea</taxon>
        <taxon>Ostreidae</taxon>
        <taxon>Crassostrea</taxon>
    </lineage>
</organism>
<evidence type="ECO:0000256" key="2">
    <source>
        <dbReference type="ARBA" id="ARBA00022692"/>
    </source>
</evidence>
<dbReference type="GO" id="GO:0016020">
    <property type="term" value="C:membrane"/>
    <property type="evidence" value="ECO:0007669"/>
    <property type="project" value="UniProtKB-SubCell"/>
</dbReference>
<evidence type="ECO:0000256" key="4">
    <source>
        <dbReference type="ARBA" id="ARBA00023040"/>
    </source>
</evidence>
<dbReference type="PANTHER" id="PTHR24238">
    <property type="entry name" value="G-PROTEIN COUPLED RECEPTOR"/>
    <property type="match status" value="1"/>
</dbReference>
<evidence type="ECO:0000259" key="10">
    <source>
        <dbReference type="PROSITE" id="PS50262"/>
    </source>
</evidence>
<gene>
    <name evidence="12" type="primary">LOC111129607</name>
</gene>
<sequence>MSKKVKEWALISVALFSGVLALPKAVYFKVQTIEVEDYMFAKVCGPDMSMLGAKELIQSSTIFLIVMSSVLIIVMGILYSCVGGVIYRQTRHFKEMKDQSARLKLLFSNLPEGINKGPDTAETPDKDHNNVHEDEPVHPPLKVMLSGNPSSVMSSSSSVEIGKSSTLNSKKSNKTDTSTLSERKRSLAHSLSASAKAHKSSIMFIVITIVTILSFIPTWIFILFDSVNPGRWFRVSNLELQLFLFMRCLHAIGYTANPVIYAYYDRSFRRELKAMICRRKSLKRGLSSSS</sequence>
<feature type="region of interest" description="Disordered" evidence="8">
    <location>
        <begin position="114"/>
        <end position="183"/>
    </location>
</feature>
<dbReference type="Proteomes" id="UP000694844">
    <property type="component" value="Chromosome 4"/>
</dbReference>
<name>A0A8B8DV58_CRAVI</name>
<feature type="transmembrane region" description="Helical" evidence="9">
    <location>
        <begin position="62"/>
        <end position="87"/>
    </location>
</feature>
<keyword evidence="5 9" id="KW-0472">Membrane</keyword>
<dbReference type="Pfam" id="PF00001">
    <property type="entry name" value="7tm_1"/>
    <property type="match status" value="1"/>
</dbReference>
<feature type="compositionally biased region" description="Basic and acidic residues" evidence="8">
    <location>
        <begin position="123"/>
        <end position="137"/>
    </location>
</feature>
<evidence type="ECO:0000313" key="12">
    <source>
        <dbReference type="RefSeq" id="XP_022331770.1"/>
    </source>
</evidence>
<keyword evidence="4" id="KW-0297">G-protein coupled receptor</keyword>
<dbReference type="KEGG" id="cvn:111129607"/>
<evidence type="ECO:0000256" key="5">
    <source>
        <dbReference type="ARBA" id="ARBA00023136"/>
    </source>
</evidence>
<dbReference type="InterPro" id="IPR017452">
    <property type="entry name" value="GPCR_Rhodpsn_7TM"/>
</dbReference>
<dbReference type="AlphaFoldDB" id="A0A8B8DV58"/>
<dbReference type="PANTHER" id="PTHR24238:SF47">
    <property type="entry name" value="ECDYSTEROIDS_DOPAMINE RECEPTOR-RELATED"/>
    <property type="match status" value="1"/>
</dbReference>
<feature type="domain" description="G-protein coupled receptors family 1 profile" evidence="10">
    <location>
        <begin position="1"/>
        <end position="261"/>
    </location>
</feature>
<evidence type="ECO:0000256" key="9">
    <source>
        <dbReference type="SAM" id="Phobius"/>
    </source>
</evidence>
<dbReference type="GO" id="GO:0004930">
    <property type="term" value="F:G protein-coupled receptor activity"/>
    <property type="evidence" value="ECO:0007669"/>
    <property type="project" value="UniProtKB-KW"/>
</dbReference>
<dbReference type="PROSITE" id="PS50262">
    <property type="entry name" value="G_PROTEIN_RECEP_F1_2"/>
    <property type="match status" value="1"/>
</dbReference>
<reference evidence="12" key="1">
    <citation type="submission" date="2025-08" db="UniProtKB">
        <authorList>
            <consortium name="RefSeq"/>
        </authorList>
    </citation>
    <scope>IDENTIFICATION</scope>
    <source>
        <tissue evidence="12">Whole sample</tissue>
    </source>
</reference>
<evidence type="ECO:0000256" key="3">
    <source>
        <dbReference type="ARBA" id="ARBA00022989"/>
    </source>
</evidence>